<feature type="transmembrane region" description="Helical" evidence="2">
    <location>
        <begin position="32"/>
        <end position="56"/>
    </location>
</feature>
<evidence type="ECO:0000313" key="5">
    <source>
        <dbReference type="Proteomes" id="UP000576393"/>
    </source>
</evidence>
<organism evidence="4 5">
    <name type="scientific">Streptosporangium sandarakinum</name>
    <dbReference type="NCBI Taxonomy" id="1260955"/>
    <lineage>
        <taxon>Bacteria</taxon>
        <taxon>Bacillati</taxon>
        <taxon>Actinomycetota</taxon>
        <taxon>Actinomycetes</taxon>
        <taxon>Streptosporangiales</taxon>
        <taxon>Streptosporangiaceae</taxon>
        <taxon>Streptosporangium</taxon>
    </lineage>
</organism>
<dbReference type="AlphaFoldDB" id="A0A852UWP5"/>
<evidence type="ECO:0000313" key="4">
    <source>
        <dbReference type="EMBL" id="NYF40659.1"/>
    </source>
</evidence>
<keyword evidence="2" id="KW-0472">Membrane</keyword>
<name>A0A852UWP5_9ACTN</name>
<dbReference type="Proteomes" id="UP000576393">
    <property type="component" value="Unassembled WGS sequence"/>
</dbReference>
<dbReference type="RefSeq" id="WP_312873241.1">
    <property type="nucleotide sequence ID" value="NZ_JACCCO010000001.1"/>
</dbReference>
<protein>
    <submittedName>
        <fullName evidence="4">Secretion/DNA translocation related TadE-like protein</fullName>
    </submittedName>
</protein>
<evidence type="ECO:0000256" key="1">
    <source>
        <dbReference type="SAM" id="MobiDB-lite"/>
    </source>
</evidence>
<feature type="domain" description="Putative Flp pilus-assembly TadG-like N-terminal" evidence="3">
    <location>
        <begin position="30"/>
        <end position="76"/>
    </location>
</feature>
<keyword evidence="2" id="KW-1133">Transmembrane helix</keyword>
<evidence type="ECO:0000259" key="3">
    <source>
        <dbReference type="Pfam" id="PF13400"/>
    </source>
</evidence>
<evidence type="ECO:0000256" key="2">
    <source>
        <dbReference type="SAM" id="Phobius"/>
    </source>
</evidence>
<feature type="region of interest" description="Disordered" evidence="1">
    <location>
        <begin position="1"/>
        <end position="21"/>
    </location>
</feature>
<dbReference type="EMBL" id="JACCCO010000001">
    <property type="protein sequence ID" value="NYF40659.1"/>
    <property type="molecule type" value="Genomic_DNA"/>
</dbReference>
<accession>A0A852UWP5</accession>
<dbReference type="InterPro" id="IPR021202">
    <property type="entry name" value="Rv3654c-like"/>
</dbReference>
<reference evidence="4 5" key="1">
    <citation type="submission" date="2020-07" db="EMBL/GenBank/DDBJ databases">
        <title>Sequencing the genomes of 1000 actinobacteria strains.</title>
        <authorList>
            <person name="Klenk H.-P."/>
        </authorList>
    </citation>
    <scope>NUCLEOTIDE SEQUENCE [LARGE SCALE GENOMIC DNA]</scope>
    <source>
        <strain evidence="4 5">DSM 45763</strain>
    </source>
</reference>
<keyword evidence="5" id="KW-1185">Reference proteome</keyword>
<keyword evidence="2" id="KW-0812">Transmembrane</keyword>
<sequence>MDTVTEASTVRDHGHEGGAAVRSRAWRERGSATIWAVAVVAAVWAVAAALMAVGAARVGRHRAQSAADLSALAAARLAFVVPDRGCARAEALARANGAEVTGCAVGQDGIADIQVTVRLSLPVLGPRPITALARAGPVYIAESPAEPSAGP</sequence>
<dbReference type="InterPro" id="IPR028087">
    <property type="entry name" value="Tad_N"/>
</dbReference>
<proteinExistence type="predicted"/>
<dbReference type="Pfam" id="PF13400">
    <property type="entry name" value="Tad"/>
    <property type="match status" value="1"/>
</dbReference>
<gene>
    <name evidence="4" type="ORF">HDA43_002818</name>
</gene>
<dbReference type="NCBIfam" id="TIGR03816">
    <property type="entry name" value="tadE_like_DECH"/>
    <property type="match status" value="1"/>
</dbReference>
<comment type="caution">
    <text evidence="4">The sequence shown here is derived from an EMBL/GenBank/DDBJ whole genome shotgun (WGS) entry which is preliminary data.</text>
</comment>